<evidence type="ECO:0000313" key="2">
    <source>
        <dbReference type="Proteomes" id="UP001143856"/>
    </source>
</evidence>
<dbReference type="Proteomes" id="UP001143856">
    <property type="component" value="Unassembled WGS sequence"/>
</dbReference>
<organism evidence="1 2">
    <name type="scientific">Xylaria curta</name>
    <dbReference type="NCBI Taxonomy" id="42375"/>
    <lineage>
        <taxon>Eukaryota</taxon>
        <taxon>Fungi</taxon>
        <taxon>Dikarya</taxon>
        <taxon>Ascomycota</taxon>
        <taxon>Pezizomycotina</taxon>
        <taxon>Sordariomycetes</taxon>
        <taxon>Xylariomycetidae</taxon>
        <taxon>Xylariales</taxon>
        <taxon>Xylariaceae</taxon>
        <taxon>Xylaria</taxon>
    </lineage>
</organism>
<name>A0ACC1PIR7_9PEZI</name>
<sequence length="424" mass="44395">MADGPLKVALLIVSTTAAKDPSTDSSRLALSDVLDKEGNGRWELVDTQIVSDVVVQIQRQIMLWSDAAAEGINLIVTTGGTGFATSDNTPEAVSALLHKQASGLVHGMLAASLRVTPFAVMSRPVAGVRNGTVIVTLPGSPKGAKENLEAILKMLPHACQQAAGMDSRTLHAGGVRKLEADAGIASNTAHTQSHSHHNHSHGRGPGHGHGNLVRHTPSSANPMSNDPSLGPSRRSRESPYPMLSVDDALQKIKEHTPKPEIVTSKTDTSLTGRVLAEDVSAREHVPAFRASIVDGYAIVVPKDGKMNGVFPVVSVSHAAPGEGEVRELKEGEIARITTGAPLPPGATSVIMVEDTVLKTMTEDGKEEKEVEIAAEGIQEGENVRAVGSDIKAEDVAAAGRVEGVLETALPSRQSCSGGHVGIWK</sequence>
<accession>A0ACC1PIR7</accession>
<protein>
    <submittedName>
        <fullName evidence="1">Uncharacterized protein</fullName>
    </submittedName>
</protein>
<reference evidence="1" key="1">
    <citation type="submission" date="2022-10" db="EMBL/GenBank/DDBJ databases">
        <title>Genome Sequence of Xylaria curta.</title>
        <authorList>
            <person name="Buettner E."/>
        </authorList>
    </citation>
    <scope>NUCLEOTIDE SEQUENCE</scope>
    <source>
        <strain evidence="1">Babe10</strain>
    </source>
</reference>
<dbReference type="EMBL" id="JAPDGR010000207">
    <property type="protein sequence ID" value="KAJ2993623.1"/>
    <property type="molecule type" value="Genomic_DNA"/>
</dbReference>
<proteinExistence type="predicted"/>
<evidence type="ECO:0000313" key="1">
    <source>
        <dbReference type="EMBL" id="KAJ2993623.1"/>
    </source>
</evidence>
<gene>
    <name evidence="1" type="ORF">NUW58_g1785</name>
</gene>
<comment type="caution">
    <text evidence="1">The sequence shown here is derived from an EMBL/GenBank/DDBJ whole genome shotgun (WGS) entry which is preliminary data.</text>
</comment>
<keyword evidence="2" id="KW-1185">Reference proteome</keyword>